<organism evidence="8 9">
    <name type="scientific">Magallana gigas</name>
    <name type="common">Pacific oyster</name>
    <name type="synonym">Crassostrea gigas</name>
    <dbReference type="NCBI Taxonomy" id="29159"/>
    <lineage>
        <taxon>Eukaryota</taxon>
        <taxon>Metazoa</taxon>
        <taxon>Spiralia</taxon>
        <taxon>Lophotrochozoa</taxon>
        <taxon>Mollusca</taxon>
        <taxon>Bivalvia</taxon>
        <taxon>Autobranchia</taxon>
        <taxon>Pteriomorphia</taxon>
        <taxon>Ostreida</taxon>
        <taxon>Ostreoidea</taxon>
        <taxon>Ostreidae</taxon>
        <taxon>Magallana</taxon>
    </lineage>
</organism>
<sequence length="651" mass="74690">MRCAVVLTADQFAVSDGTVPAAVTNASHRYENIELEDQKGESISIKPPRKQGCTVEKIKDCDNGDIDVDEKIHMENPYGDLYLNVEAMKDISLSNLWNIIVENSKNENDGFKKEYAALLYGERYPCEIGKHPENIPKNRFKTTFPYDHSRIVLENQASDYINANFIDGLHRKDEYIATQGPKPSTVDDFWLMIWQENVVQVIMLTNLKEGTRKKCARYWPDLNADKDCAFFIINTLKEKQYANYVIRKILMTDKKENETRTITQYHYITWPDHGVPDPLCLLLFHNHVTRTKPSTHKGPTLVHCSAGIGRTGTYIAIDALHKEMQQENKINIAEYVKKMREKRMNMVQTDEQYKTIFLTLYEMSEAPVTVQKPTEYIEKLETAKLDTPANVTTLRFDFQKLMSVRPRQGNEYYKMVSEGEGYENVIIRTSSDPNRKSNIDGIFIHSFTNQNALIVTHCPPADDVVDFLGLITDYDSEVVVFMEPLNSIESTDTWIPTPSRSSKSVPPFTIQLQQENTKENNLHKVEITKENTEFKPRMVHLAAPTHDLTSKNTQTVSQILGLVSFAQNRMGEGPIIVVSKDGAALCGVFCALYNLIQQLTMDEEIDVFSVVRLLQTRRPELCSTMEEYEMINHAMMTFIQSRTDEITYYNQ</sequence>
<dbReference type="PROSITE" id="PS50055">
    <property type="entry name" value="TYR_PHOSPHATASE_PTP"/>
    <property type="match status" value="2"/>
</dbReference>
<reference evidence="8" key="1">
    <citation type="submission" date="2022-08" db="UniProtKB">
        <authorList>
            <consortium name="EnsemblMetazoa"/>
        </authorList>
    </citation>
    <scope>IDENTIFICATION</scope>
    <source>
        <strain evidence="8">05x7-T-G4-1.051#20</strain>
    </source>
</reference>
<proteinExistence type="inferred from homology"/>
<accession>A0A8W8P2P3</accession>
<dbReference type="CDD" id="cd00047">
    <property type="entry name" value="PTPc"/>
    <property type="match status" value="1"/>
</dbReference>
<dbReference type="SMART" id="SM00194">
    <property type="entry name" value="PTPc"/>
    <property type="match status" value="1"/>
</dbReference>
<feature type="domain" description="Tyrosine-protein phosphatase" evidence="6">
    <location>
        <begin position="390"/>
        <end position="638"/>
    </location>
</feature>
<evidence type="ECO:0000256" key="5">
    <source>
        <dbReference type="ARBA" id="ARBA00051722"/>
    </source>
</evidence>
<evidence type="ECO:0000313" key="9">
    <source>
        <dbReference type="Proteomes" id="UP000005408"/>
    </source>
</evidence>
<dbReference type="PANTHER" id="PTHR19134">
    <property type="entry name" value="RECEPTOR-TYPE TYROSINE-PROTEIN PHOSPHATASE"/>
    <property type="match status" value="1"/>
</dbReference>
<dbReference type="Gene3D" id="3.90.190.10">
    <property type="entry name" value="Protein tyrosine phosphatase superfamily"/>
    <property type="match status" value="2"/>
</dbReference>
<evidence type="ECO:0000256" key="2">
    <source>
        <dbReference type="ARBA" id="ARBA00013064"/>
    </source>
</evidence>
<dbReference type="EC" id="3.1.3.48" evidence="2"/>
<evidence type="ECO:0000259" key="6">
    <source>
        <dbReference type="PROSITE" id="PS50055"/>
    </source>
</evidence>
<evidence type="ECO:0000259" key="7">
    <source>
        <dbReference type="PROSITE" id="PS50056"/>
    </source>
</evidence>
<protein>
    <recommendedName>
        <fullName evidence="2">protein-tyrosine-phosphatase</fullName>
        <ecNumber evidence="2">3.1.3.48</ecNumber>
    </recommendedName>
</protein>
<evidence type="ECO:0000256" key="1">
    <source>
        <dbReference type="ARBA" id="ARBA00009580"/>
    </source>
</evidence>
<dbReference type="InterPro" id="IPR050348">
    <property type="entry name" value="Protein-Tyr_Phosphatase"/>
</dbReference>
<dbReference type="FunFam" id="3.90.190.10:FF:000102">
    <property type="entry name" value="Receptor-type tyrosine-protein phosphatase"/>
    <property type="match status" value="1"/>
</dbReference>
<dbReference type="AlphaFoldDB" id="A0A8W8P2P3"/>
<comment type="catalytic activity">
    <reaction evidence="5">
        <text>O-phospho-L-tyrosyl-[protein] + H2O = L-tyrosyl-[protein] + phosphate</text>
        <dbReference type="Rhea" id="RHEA:10684"/>
        <dbReference type="Rhea" id="RHEA-COMP:10136"/>
        <dbReference type="Rhea" id="RHEA-COMP:20101"/>
        <dbReference type="ChEBI" id="CHEBI:15377"/>
        <dbReference type="ChEBI" id="CHEBI:43474"/>
        <dbReference type="ChEBI" id="CHEBI:46858"/>
        <dbReference type="ChEBI" id="CHEBI:61978"/>
        <dbReference type="EC" id="3.1.3.48"/>
    </reaction>
</comment>
<dbReference type="Pfam" id="PF00102">
    <property type="entry name" value="Y_phosphatase"/>
    <property type="match status" value="2"/>
</dbReference>
<dbReference type="InterPro" id="IPR016130">
    <property type="entry name" value="Tyr_Pase_AS"/>
</dbReference>
<keyword evidence="4" id="KW-0904">Protein phosphatase</keyword>
<dbReference type="InterPro" id="IPR000242">
    <property type="entry name" value="PTP_cat"/>
</dbReference>
<feature type="domain" description="Tyrosine-protein phosphatase" evidence="6">
    <location>
        <begin position="111"/>
        <end position="363"/>
    </location>
</feature>
<dbReference type="PROSITE" id="PS00383">
    <property type="entry name" value="TYR_PHOSPHATASE_1"/>
    <property type="match status" value="1"/>
</dbReference>
<dbReference type="InterPro" id="IPR029021">
    <property type="entry name" value="Prot-tyrosine_phosphatase-like"/>
</dbReference>
<feature type="domain" description="Tyrosine specific protein phosphatases" evidence="7">
    <location>
        <begin position="557"/>
        <end position="629"/>
    </location>
</feature>
<dbReference type="PROSITE" id="PS50056">
    <property type="entry name" value="TYR_PHOSPHATASE_2"/>
    <property type="match status" value="2"/>
</dbReference>
<evidence type="ECO:0000313" key="8">
    <source>
        <dbReference type="EnsemblMetazoa" id="G8475.1:cds"/>
    </source>
</evidence>
<dbReference type="InterPro" id="IPR000387">
    <property type="entry name" value="Tyr_Pase_dom"/>
</dbReference>
<comment type="similarity">
    <text evidence="1">Belongs to the protein-tyrosine phosphatase family.</text>
</comment>
<feature type="domain" description="Tyrosine specific protein phosphatases" evidence="7">
    <location>
        <begin position="282"/>
        <end position="354"/>
    </location>
</feature>
<dbReference type="EnsemblMetazoa" id="G8475.1">
    <property type="protein sequence ID" value="G8475.1:cds"/>
    <property type="gene ID" value="G8475"/>
</dbReference>
<dbReference type="SMART" id="SM00404">
    <property type="entry name" value="PTPc_motif"/>
    <property type="match status" value="2"/>
</dbReference>
<keyword evidence="9" id="KW-1185">Reference proteome</keyword>
<name>A0A8W8P2P3_MAGGI</name>
<dbReference type="Proteomes" id="UP000005408">
    <property type="component" value="Unassembled WGS sequence"/>
</dbReference>
<dbReference type="GO" id="GO:0004725">
    <property type="term" value="F:protein tyrosine phosphatase activity"/>
    <property type="evidence" value="ECO:0007669"/>
    <property type="project" value="UniProtKB-EC"/>
</dbReference>
<dbReference type="PANTHER" id="PTHR19134:SF562">
    <property type="entry name" value="PROTEIN-TYROSINE-PHOSPHATASE"/>
    <property type="match status" value="1"/>
</dbReference>
<dbReference type="InterPro" id="IPR003595">
    <property type="entry name" value="Tyr_Pase_cat"/>
</dbReference>
<dbReference type="SUPFAM" id="SSF52799">
    <property type="entry name" value="(Phosphotyrosine protein) phosphatases II"/>
    <property type="match status" value="2"/>
</dbReference>
<keyword evidence="3" id="KW-0378">Hydrolase</keyword>
<evidence type="ECO:0000256" key="4">
    <source>
        <dbReference type="ARBA" id="ARBA00022912"/>
    </source>
</evidence>
<evidence type="ECO:0000256" key="3">
    <source>
        <dbReference type="ARBA" id="ARBA00022801"/>
    </source>
</evidence>
<dbReference type="PRINTS" id="PR00700">
    <property type="entry name" value="PRTYPHPHTASE"/>
</dbReference>